<dbReference type="PROSITE" id="PS51194">
    <property type="entry name" value="HELICASE_CTER"/>
    <property type="match status" value="1"/>
</dbReference>
<dbReference type="GO" id="GO:0006355">
    <property type="term" value="P:regulation of DNA-templated transcription"/>
    <property type="evidence" value="ECO:0007669"/>
    <property type="project" value="UniProtKB-UniRule"/>
</dbReference>
<dbReference type="Gene3D" id="3.40.50.300">
    <property type="entry name" value="P-loop containing nucleotide triphosphate hydrolases"/>
    <property type="match status" value="2"/>
</dbReference>
<dbReference type="SMART" id="SM00490">
    <property type="entry name" value="HELICc"/>
    <property type="match status" value="1"/>
</dbReference>
<dbReference type="FunFam" id="3.40.50.300:FF:000546">
    <property type="entry name" value="Transcription-repair-coupling factor"/>
    <property type="match status" value="1"/>
</dbReference>
<dbReference type="NCBIfam" id="TIGR00580">
    <property type="entry name" value="mfd"/>
    <property type="match status" value="1"/>
</dbReference>
<dbReference type="CDD" id="cd17991">
    <property type="entry name" value="DEXHc_TRCF"/>
    <property type="match status" value="1"/>
</dbReference>
<dbReference type="SUPFAM" id="SSF143517">
    <property type="entry name" value="TRCF domain-like"/>
    <property type="match status" value="1"/>
</dbReference>
<evidence type="ECO:0000256" key="11">
    <source>
        <dbReference type="ARBA" id="ARBA00061399"/>
    </source>
</evidence>
<protein>
    <recommendedName>
        <fullName evidence="12 13">Transcription-repair-coupling factor</fullName>
        <shortName evidence="13">TRCF</shortName>
        <ecNumber evidence="13">3.6.4.-</ecNumber>
    </recommendedName>
</protein>
<dbReference type="SUPFAM" id="SSF52540">
    <property type="entry name" value="P-loop containing nucleoside triphosphate hydrolases"/>
    <property type="match status" value="4"/>
</dbReference>
<evidence type="ECO:0000313" key="18">
    <source>
        <dbReference type="Proteomes" id="UP000027318"/>
    </source>
</evidence>
<dbReference type="HAMAP" id="MF_00969">
    <property type="entry name" value="TRCF"/>
    <property type="match status" value="1"/>
</dbReference>
<dbReference type="EMBL" id="JMSZ01000021">
    <property type="protein sequence ID" value="KDE39920.1"/>
    <property type="molecule type" value="Genomic_DNA"/>
</dbReference>
<comment type="subcellular location">
    <subcellularLocation>
        <location evidence="1 13">Cytoplasm</location>
    </subcellularLocation>
</comment>
<keyword evidence="7 13" id="KW-0067">ATP-binding</keyword>
<dbReference type="Gene3D" id="3.90.1150.50">
    <property type="entry name" value="Transcription-repair-coupling factor, D7 domain"/>
    <property type="match status" value="1"/>
</dbReference>
<evidence type="ECO:0000256" key="8">
    <source>
        <dbReference type="ARBA" id="ARBA00023125"/>
    </source>
</evidence>
<dbReference type="SMART" id="SM00487">
    <property type="entry name" value="DEXDc"/>
    <property type="match status" value="1"/>
</dbReference>
<proteinExistence type="inferred from homology"/>
<evidence type="ECO:0000313" key="17">
    <source>
        <dbReference type="EMBL" id="KDE39920.1"/>
    </source>
</evidence>
<keyword evidence="2 13" id="KW-0963">Cytoplasm</keyword>
<dbReference type="STRING" id="267850.ADINL_1557"/>
<evidence type="ECO:0000256" key="2">
    <source>
        <dbReference type="ARBA" id="ARBA00022490"/>
    </source>
</evidence>
<feature type="region of interest" description="Disordered" evidence="14">
    <location>
        <begin position="347"/>
        <end position="369"/>
    </location>
</feature>
<feature type="domain" description="Helicase ATP-binding" evidence="15">
    <location>
        <begin position="619"/>
        <end position="780"/>
    </location>
</feature>
<dbReference type="Pfam" id="PF21132">
    <property type="entry name" value="MFD_D3"/>
    <property type="match status" value="1"/>
</dbReference>
<dbReference type="InterPro" id="IPR047112">
    <property type="entry name" value="RecG/Mfd"/>
</dbReference>
<evidence type="ECO:0000256" key="12">
    <source>
        <dbReference type="ARBA" id="ARBA00070128"/>
    </source>
</evidence>
<evidence type="ECO:0000256" key="5">
    <source>
        <dbReference type="ARBA" id="ARBA00022801"/>
    </source>
</evidence>
<dbReference type="EC" id="3.6.4.-" evidence="13"/>
<dbReference type="InterPro" id="IPR027417">
    <property type="entry name" value="P-loop_NTPase"/>
</dbReference>
<dbReference type="PANTHER" id="PTHR47964">
    <property type="entry name" value="ATP-DEPENDENT DNA HELICASE HOMOLOG RECG, CHLOROPLASTIC"/>
    <property type="match status" value="1"/>
</dbReference>
<dbReference type="InterPro" id="IPR003711">
    <property type="entry name" value="CarD-like/TRCF_RID"/>
</dbReference>
<dbReference type="GO" id="GO:0016787">
    <property type="term" value="F:hydrolase activity"/>
    <property type="evidence" value="ECO:0007669"/>
    <property type="project" value="UniProtKB-KW"/>
</dbReference>
<dbReference type="InterPro" id="IPR037235">
    <property type="entry name" value="TRCF-like_C_D7"/>
</dbReference>
<keyword evidence="18" id="KW-1185">Reference proteome</keyword>
<dbReference type="InterPro" id="IPR036101">
    <property type="entry name" value="CarD-like/TRCF_RID_sf"/>
</dbReference>
<evidence type="ECO:0000256" key="1">
    <source>
        <dbReference type="ARBA" id="ARBA00004496"/>
    </source>
</evidence>
<keyword evidence="3 13" id="KW-0547">Nucleotide-binding</keyword>
<dbReference type="Gene3D" id="3.40.50.11140">
    <property type="match status" value="1"/>
</dbReference>
<name>A0A063Y438_9GAMM</name>
<organism evidence="17 18">
    <name type="scientific">Nitrincola lacisaponensis</name>
    <dbReference type="NCBI Taxonomy" id="267850"/>
    <lineage>
        <taxon>Bacteria</taxon>
        <taxon>Pseudomonadati</taxon>
        <taxon>Pseudomonadota</taxon>
        <taxon>Gammaproteobacteria</taxon>
        <taxon>Oceanospirillales</taxon>
        <taxon>Oceanospirillaceae</taxon>
        <taxon>Nitrincola</taxon>
    </lineage>
</organism>
<evidence type="ECO:0000256" key="4">
    <source>
        <dbReference type="ARBA" id="ARBA00022763"/>
    </source>
</evidence>
<dbReference type="PATRIC" id="fig|267850.7.peg.1535"/>
<dbReference type="SMART" id="SM01058">
    <property type="entry name" value="CarD_TRCF"/>
    <property type="match status" value="1"/>
</dbReference>
<dbReference type="InterPro" id="IPR004576">
    <property type="entry name" value="Mfd"/>
</dbReference>
<evidence type="ECO:0000256" key="13">
    <source>
        <dbReference type="HAMAP-Rule" id="MF_00969"/>
    </source>
</evidence>
<dbReference type="PANTHER" id="PTHR47964:SF1">
    <property type="entry name" value="ATP-DEPENDENT DNA HELICASE HOMOLOG RECG, CHLOROPLASTIC"/>
    <property type="match status" value="1"/>
</dbReference>
<evidence type="ECO:0000256" key="9">
    <source>
        <dbReference type="ARBA" id="ARBA00023204"/>
    </source>
</evidence>
<keyword evidence="4 13" id="KW-0227">DNA damage</keyword>
<gene>
    <name evidence="13" type="primary">mfd</name>
    <name evidence="17" type="ORF">ADINL_1557</name>
</gene>
<comment type="similarity">
    <text evidence="10 13">In the N-terminal section; belongs to the UvrB family.</text>
</comment>
<dbReference type="InterPro" id="IPR011545">
    <property type="entry name" value="DEAD/DEAH_box_helicase_dom"/>
</dbReference>
<evidence type="ECO:0000256" key="6">
    <source>
        <dbReference type="ARBA" id="ARBA00022806"/>
    </source>
</evidence>
<dbReference type="GO" id="GO:0003678">
    <property type="term" value="F:DNA helicase activity"/>
    <property type="evidence" value="ECO:0007669"/>
    <property type="project" value="TreeGrafter"/>
</dbReference>
<dbReference type="InterPro" id="IPR005118">
    <property type="entry name" value="TRCF_C"/>
</dbReference>
<keyword evidence="6" id="KW-0347">Helicase</keyword>
<comment type="caution">
    <text evidence="17">The sequence shown here is derived from an EMBL/GenBank/DDBJ whole genome shotgun (WGS) entry which is preliminary data.</text>
</comment>
<accession>A0A063Y438</accession>
<keyword evidence="8 13" id="KW-0238">DNA-binding</keyword>
<dbReference type="GO" id="GO:0005737">
    <property type="term" value="C:cytoplasm"/>
    <property type="evidence" value="ECO:0007669"/>
    <property type="project" value="UniProtKB-SubCell"/>
</dbReference>
<dbReference type="SUPFAM" id="SSF141259">
    <property type="entry name" value="CarD-like"/>
    <property type="match status" value="1"/>
</dbReference>
<dbReference type="Pfam" id="PF00271">
    <property type="entry name" value="Helicase_C"/>
    <property type="match status" value="1"/>
</dbReference>
<keyword evidence="5 13" id="KW-0378">Hydrolase</keyword>
<dbReference type="Pfam" id="PF02559">
    <property type="entry name" value="CarD_TRCF_RID"/>
    <property type="match status" value="1"/>
</dbReference>
<evidence type="ECO:0000259" key="15">
    <source>
        <dbReference type="PROSITE" id="PS51192"/>
    </source>
</evidence>
<evidence type="ECO:0000256" key="7">
    <source>
        <dbReference type="ARBA" id="ARBA00022840"/>
    </source>
</evidence>
<dbReference type="CDD" id="cd18810">
    <property type="entry name" value="SF2_C_TRCF"/>
    <property type="match status" value="1"/>
</dbReference>
<dbReference type="Gene3D" id="3.30.2060.10">
    <property type="entry name" value="Penicillin-binding protein 1b domain"/>
    <property type="match status" value="1"/>
</dbReference>
<dbReference type="InterPro" id="IPR014001">
    <property type="entry name" value="Helicase_ATP-bd"/>
</dbReference>
<dbReference type="NCBIfam" id="NF007966">
    <property type="entry name" value="PRK10689.1"/>
    <property type="match status" value="1"/>
</dbReference>
<evidence type="ECO:0000256" key="14">
    <source>
        <dbReference type="SAM" id="MobiDB-lite"/>
    </source>
</evidence>
<dbReference type="InterPro" id="IPR041471">
    <property type="entry name" value="UvrB_inter"/>
</dbReference>
<dbReference type="Proteomes" id="UP000027318">
    <property type="component" value="Unassembled WGS sequence"/>
</dbReference>
<dbReference type="PROSITE" id="PS51192">
    <property type="entry name" value="HELICASE_ATP_BIND_1"/>
    <property type="match status" value="1"/>
</dbReference>
<evidence type="ECO:0000256" key="10">
    <source>
        <dbReference type="ARBA" id="ARBA00061104"/>
    </source>
</evidence>
<feature type="domain" description="Helicase C-terminal" evidence="16">
    <location>
        <begin position="801"/>
        <end position="955"/>
    </location>
</feature>
<dbReference type="SMART" id="SM00982">
    <property type="entry name" value="TRCF"/>
    <property type="match status" value="1"/>
</dbReference>
<dbReference type="GO" id="GO:0000716">
    <property type="term" value="P:transcription-coupled nucleotide-excision repair, DNA damage recognition"/>
    <property type="evidence" value="ECO:0007669"/>
    <property type="project" value="UniProtKB-UniRule"/>
</dbReference>
<dbReference type="GO" id="GO:0003684">
    <property type="term" value="F:damaged DNA binding"/>
    <property type="evidence" value="ECO:0007669"/>
    <property type="project" value="InterPro"/>
</dbReference>
<comment type="similarity">
    <text evidence="11 13">In the C-terminal section; belongs to the helicase family. RecG subfamily.</text>
</comment>
<dbReference type="GO" id="GO:0005524">
    <property type="term" value="F:ATP binding"/>
    <property type="evidence" value="ECO:0007669"/>
    <property type="project" value="UniProtKB-UniRule"/>
</dbReference>
<sequence length="1148" mass="130364">MLTAFSYALPHSAGDIKRLGQVTGCSTGLLLQQLLEQQHQGLVLMVCKDNETALRIREETRFFCQDPEEILLFPDWETLPYDSFSPHQDIISQRIETLYRLPSMKRGILIVSVSTLMQRIAPKTFITGHSLSLDAGQAFNPDQLRQQLVHAGYQAVNTVYEHGEFAVRGSIIDIFPMGSSLPFRIDLFDDEIETLRTFDPESQRSIDTLKQIRLLPAREFPFNEPSIRLFKQHWRERFEVDFNRCPVYRDVSDGLVPSGIEYYLPLFFDALSTLFDYLPKQTLIVEQAGIDLAARHFDTEVRNRFNERNFDTQRPLLSPEALYLPPETLLSQLKHYGRLRLSSDAETLRPGRDNLPCTPPPDLTAEPGSDQPLARLKQLIQAQPDASLLLCAESAGRREALLELLKKTGLKATWVENWQAYHSNPLPLAITDFPLDQGISIEHRFHLITETQLFGRQIFQRRRRQRDKEQSDQVIRHLSELTQDAPVVHLDHGVGRYRGLQSIQVDGQTNEFLTLEYANDAKLYVPVSSLHLISRYTGATDDLAPLHRLGTEQWSKARRKAAEKVRDTAAELLDIYARRNARQGFSFDFPEDDYTRFAAAFPFEETPDQASAIDAVIRDMRAAKPMDRLVCGDVGFGKTEVAMRAAFIAAQAGKQVAVLVPTTLLAQQHYENFRDRFADWPVNVELISRFRSAKQQQTIAQQLSEGQVDILIGTHKLLQGSLTFKNLGLLIIDEEHRFGVQQKEKIKALRAEIDILTMTATPIPRTLNMAMSGMRDLSIIATPPARRLSVKTFVRQSEPALLKEAILRELLRGGQVYYLHNEVKTIDKVAADVDALVPEARVAIGHGQMRERELEQVMSDFYHKRFNVLVCTTIIETGIDIPNANTIIIERADKFGLAQLHQLRGRVGRSHHQAYAYLLTPDARNMTEDAQRRLEAISEASTLGAGFTLATHDLEIRGAGELLGEDQSGQMQTIGFGLYMEMLEQAVDAIREGKTPDLDKPLQHGCEINLHLSALIPEDYLPDVHNRLMLYKRIANARDAEQLQEIQVEMIDRFGLLPEQTKHLLRLTELKLLAETLGILKLDANDKGGKIEFDSEPKIEPMRLIQLIQRQPQIFKLDGPTGLRFTRAMPNAEERFQQVEALLNGLRN</sequence>
<dbReference type="Pfam" id="PF00270">
    <property type="entry name" value="DEAD"/>
    <property type="match status" value="1"/>
</dbReference>
<dbReference type="InterPro" id="IPR048635">
    <property type="entry name" value="MFD_D3"/>
</dbReference>
<dbReference type="Gene3D" id="3.40.50.11180">
    <property type="match status" value="1"/>
</dbReference>
<dbReference type="FunFam" id="3.40.50.300:FF:000300">
    <property type="entry name" value="Transcription-repair-coupling factor"/>
    <property type="match status" value="1"/>
</dbReference>
<dbReference type="Gene3D" id="2.40.10.170">
    <property type="match status" value="1"/>
</dbReference>
<dbReference type="AlphaFoldDB" id="A0A063Y438"/>
<evidence type="ECO:0000259" key="16">
    <source>
        <dbReference type="PROSITE" id="PS51194"/>
    </source>
</evidence>
<reference evidence="17 18" key="1">
    <citation type="journal article" date="2005" name="Int. J. Syst. Evol. Microbiol.">
        <title>Nitrincola lacisaponensis gen. nov., sp. nov., a novel alkaliphilic bacterium isolated from an alkaline, saline lake.</title>
        <authorList>
            <person name="Dimitriu P.A."/>
            <person name="Shukla S.K."/>
            <person name="Conradt J."/>
            <person name="Marquez M.C."/>
            <person name="Ventosa A."/>
            <person name="Maglia A."/>
            <person name="Peyton B.M."/>
            <person name="Pinkart H.C."/>
            <person name="Mormile M.R."/>
        </authorList>
    </citation>
    <scope>NUCLEOTIDE SEQUENCE [LARGE SCALE GENOMIC DNA]</scope>
    <source>
        <strain evidence="17 18">4CA</strain>
    </source>
</reference>
<dbReference type="Pfam" id="PF17757">
    <property type="entry name" value="UvrB_inter"/>
    <property type="match status" value="1"/>
</dbReference>
<keyword evidence="9 13" id="KW-0234">DNA repair</keyword>
<dbReference type="InterPro" id="IPR001650">
    <property type="entry name" value="Helicase_C-like"/>
</dbReference>
<comment type="function">
    <text evidence="13">Couples transcription and DNA repair by recognizing RNA polymerase (RNAP) stalled at DNA lesions. Mediates ATP-dependent release of RNAP and its truncated transcript from the DNA, and recruitment of nucleotide excision repair machinery to the damaged site.</text>
</comment>
<dbReference type="Pfam" id="PF03461">
    <property type="entry name" value="TRCF"/>
    <property type="match status" value="1"/>
</dbReference>
<evidence type="ECO:0000256" key="3">
    <source>
        <dbReference type="ARBA" id="ARBA00022741"/>
    </source>
</evidence>